<evidence type="ECO:0000313" key="2">
    <source>
        <dbReference type="EMBL" id="MFD2556333.1"/>
    </source>
</evidence>
<evidence type="ECO:0000259" key="1">
    <source>
        <dbReference type="Pfam" id="PF12867"/>
    </source>
</evidence>
<dbReference type="InterPro" id="IPR034660">
    <property type="entry name" value="DinB/YfiT-like"/>
</dbReference>
<organism evidence="2 3">
    <name type="scientific">Sphingobacterium tabacisoli</name>
    <dbReference type="NCBI Taxonomy" id="2044855"/>
    <lineage>
        <taxon>Bacteria</taxon>
        <taxon>Pseudomonadati</taxon>
        <taxon>Bacteroidota</taxon>
        <taxon>Sphingobacteriia</taxon>
        <taxon>Sphingobacteriales</taxon>
        <taxon>Sphingobacteriaceae</taxon>
        <taxon>Sphingobacterium</taxon>
    </lineage>
</organism>
<dbReference type="InterPro" id="IPR024775">
    <property type="entry name" value="DinB-like"/>
</dbReference>
<gene>
    <name evidence="2" type="ORF">ACFSQW_18200</name>
</gene>
<feature type="domain" description="DinB-like" evidence="1">
    <location>
        <begin position="22"/>
        <end position="172"/>
    </location>
</feature>
<dbReference type="Proteomes" id="UP001597440">
    <property type="component" value="Unassembled WGS sequence"/>
</dbReference>
<evidence type="ECO:0000313" key="3">
    <source>
        <dbReference type="Proteomes" id="UP001597440"/>
    </source>
</evidence>
<keyword evidence="3" id="KW-1185">Reference proteome</keyword>
<dbReference type="Pfam" id="PF12867">
    <property type="entry name" value="DinB_2"/>
    <property type="match status" value="1"/>
</dbReference>
<dbReference type="Gene3D" id="1.20.120.450">
    <property type="entry name" value="dinb family like domain"/>
    <property type="match status" value="1"/>
</dbReference>
<dbReference type="RefSeq" id="WP_210352601.1">
    <property type="nucleotide sequence ID" value="NZ_JAEQMU010000001.1"/>
</dbReference>
<sequence>MNAPELIRELIEYTERDLDQVQAFKTRSISELQYKQNPDSWSILECIEHLNRYADFYIPELSKRIQTSTYRQSTTFKPGLLGSYFANSMLPREGFKKIKTFQAMNPINSQVNIDVLDKFIAYQQQLLALLEKSKNIDLTKVKTAISISKWIKLRLGDTFRVVVYHNFRHVVQCQDILDSFKHSKRSS</sequence>
<name>A0ABW5L7M0_9SPHI</name>
<accession>A0ABW5L7M0</accession>
<comment type="caution">
    <text evidence="2">The sequence shown here is derived from an EMBL/GenBank/DDBJ whole genome shotgun (WGS) entry which is preliminary data.</text>
</comment>
<protein>
    <submittedName>
        <fullName evidence="2">DinB family protein</fullName>
    </submittedName>
</protein>
<dbReference type="SUPFAM" id="SSF109854">
    <property type="entry name" value="DinB/YfiT-like putative metalloenzymes"/>
    <property type="match status" value="1"/>
</dbReference>
<dbReference type="EMBL" id="JBHULD010000018">
    <property type="protein sequence ID" value="MFD2556333.1"/>
    <property type="molecule type" value="Genomic_DNA"/>
</dbReference>
<reference evidence="3" key="1">
    <citation type="journal article" date="2019" name="Int. J. Syst. Evol. Microbiol.">
        <title>The Global Catalogue of Microorganisms (GCM) 10K type strain sequencing project: providing services to taxonomists for standard genome sequencing and annotation.</title>
        <authorList>
            <consortium name="The Broad Institute Genomics Platform"/>
            <consortium name="The Broad Institute Genome Sequencing Center for Infectious Disease"/>
            <person name="Wu L."/>
            <person name="Ma J."/>
        </authorList>
    </citation>
    <scope>NUCLEOTIDE SEQUENCE [LARGE SCALE GENOMIC DNA]</scope>
    <source>
        <strain evidence="3">KCTC 52298</strain>
    </source>
</reference>
<proteinExistence type="predicted"/>